<evidence type="ECO:0000259" key="5">
    <source>
        <dbReference type="Pfam" id="PF04112"/>
    </source>
</evidence>
<evidence type="ECO:0000259" key="6">
    <source>
        <dbReference type="Pfam" id="PF25789"/>
    </source>
</evidence>
<dbReference type="Pfam" id="PF25789">
    <property type="entry name" value="TPR_NAA35"/>
    <property type="match status" value="1"/>
</dbReference>
<dbReference type="Pfam" id="PF04112">
    <property type="entry name" value="Mak10"/>
    <property type="match status" value="1"/>
</dbReference>
<dbReference type="PANTHER" id="PTHR21373:SF0">
    <property type="entry name" value="N-ALPHA-ACETYLTRANSFERASE 35, NATC AUXILIARY SUBUNIT"/>
    <property type="match status" value="1"/>
</dbReference>
<sequence>MFQLRRSEYPYLRGTARFDLWRGLLGNSVSILAFGVANVVGAAIGELPPIILLAMDLNDPMNLLLQPYVAPVMAICATRMYRDLCEYAIPLDSTQDLSFDLSPMKSTSQPLPRPVTTKLNKLWPIELDCLFSKDELDIHFDSTSRGETSIAIGQETSARSQPFVINAALNDIPKLSLKLLISRYMGLITAERNGRHEIPGGDRFIDARAIFEDGVKDINEGELVVVDGFDLNDAMAAIEIMDDRMDSGRLPEAPPFDPNTSLLPEEVCWILDRTFAAELQWHNGFPLSQTVLTIRYVHYLMDISTPKFKTSHDNHRSTSKADPDRPPELVNLVLRAGIFGVVKSCDLVWRELAQNRVVEGEDWSSEKFGVSFCENVQPEKVVSLLGDALNWLHKTSATFPSFPVLRNAKQDLVAILSGLTPPEPSFEVLNTIDPNIMRQLMVCIPMRDVSLPSYKETWAAWKLLAEMRAYEDEPYRRTAFLRSFTSSTFFDGTHILLTHGLPWLVDRFFHETAAIPQGLLPDGVGQLTDTLLRSFNNDSNDNQFLNDELTDQLKEGVDQFEKMMGDLLVDLFTSFYHNRARQRRLLAGSLLGWHVVYERAKWIISYLKMDGPFEAYARVPLCIRYMRLMIIAQVVLSGFELELYARSEWAMMYWYLAEVLTVQNTVLSDIHSSLLRETKTSEVKEAIAFINTRKDYVQGLQGLASTMRDMLFYLFPRPAHIDLEQEQANFQVRFKWAFIKEYSDAQELDEDKPILGKWRRWCLFNESRSVWKRDAMAALRESKGRFTRLATRHGMETSSATLCMDEYHKFLENLGHICDMNIESLAKMPDGIHNGHIHCSWERSKWFPVLAHSMDNIGSR</sequence>
<comment type="caution">
    <text evidence="7">The sequence shown here is derived from an EMBL/GenBank/DDBJ whole genome shotgun (WGS) entry which is preliminary data.</text>
</comment>
<feature type="domain" description="NAA35-like N-terminal" evidence="5">
    <location>
        <begin position="220"/>
        <end position="382"/>
    </location>
</feature>
<organism evidence="7 8">
    <name type="scientific">Clathrus columnatus</name>
    <dbReference type="NCBI Taxonomy" id="1419009"/>
    <lineage>
        <taxon>Eukaryota</taxon>
        <taxon>Fungi</taxon>
        <taxon>Dikarya</taxon>
        <taxon>Basidiomycota</taxon>
        <taxon>Agaricomycotina</taxon>
        <taxon>Agaricomycetes</taxon>
        <taxon>Phallomycetidae</taxon>
        <taxon>Phallales</taxon>
        <taxon>Clathraceae</taxon>
        <taxon>Clathrus</taxon>
    </lineage>
</organism>
<protein>
    <submittedName>
        <fullName evidence="7">Uncharacterized protein</fullName>
    </submittedName>
</protein>
<proteinExistence type="inferred from homology"/>
<keyword evidence="8" id="KW-1185">Reference proteome</keyword>
<keyword evidence="4" id="KW-0812">Transmembrane</keyword>
<keyword evidence="4" id="KW-1133">Transmembrane helix</keyword>
<dbReference type="Proteomes" id="UP001050691">
    <property type="component" value="Unassembled WGS sequence"/>
</dbReference>
<dbReference type="PANTHER" id="PTHR21373">
    <property type="entry name" value="GLUCOSE REPRESSIBLE PROTEIN MAK10"/>
    <property type="match status" value="1"/>
</dbReference>
<keyword evidence="4" id="KW-0472">Membrane</keyword>
<dbReference type="InterPro" id="IPR007244">
    <property type="entry name" value="Naa35_N"/>
</dbReference>
<dbReference type="AlphaFoldDB" id="A0AAV5AG13"/>
<comment type="similarity">
    <text evidence="2">Belongs to the MAK10 family.</text>
</comment>
<comment type="subcellular location">
    <subcellularLocation>
        <location evidence="1">Cytoplasm</location>
    </subcellularLocation>
</comment>
<evidence type="ECO:0000256" key="1">
    <source>
        <dbReference type="ARBA" id="ARBA00004496"/>
    </source>
</evidence>
<gene>
    <name evidence="7" type="ORF">Clacol_006078</name>
</gene>
<dbReference type="GO" id="GO:0031417">
    <property type="term" value="C:NatC complex"/>
    <property type="evidence" value="ECO:0007669"/>
    <property type="project" value="InterPro"/>
</dbReference>
<evidence type="ECO:0000256" key="3">
    <source>
        <dbReference type="ARBA" id="ARBA00022490"/>
    </source>
</evidence>
<reference evidence="7" key="1">
    <citation type="submission" date="2021-10" db="EMBL/GenBank/DDBJ databases">
        <title>De novo Genome Assembly of Clathrus columnatus (Basidiomycota, Fungi) Using Illumina and Nanopore Sequence Data.</title>
        <authorList>
            <person name="Ogiso-Tanaka E."/>
            <person name="Itagaki H."/>
            <person name="Hosoya T."/>
            <person name="Hosaka K."/>
        </authorList>
    </citation>
    <scope>NUCLEOTIDE SEQUENCE</scope>
    <source>
        <strain evidence="7">MO-923</strain>
    </source>
</reference>
<dbReference type="InterPro" id="IPR057982">
    <property type="entry name" value="TPR_NAA35"/>
</dbReference>
<name>A0AAV5AG13_9AGAM</name>
<evidence type="ECO:0000256" key="4">
    <source>
        <dbReference type="SAM" id="Phobius"/>
    </source>
</evidence>
<keyword evidence="3" id="KW-0963">Cytoplasm</keyword>
<evidence type="ECO:0000313" key="8">
    <source>
        <dbReference type="Proteomes" id="UP001050691"/>
    </source>
</evidence>
<accession>A0AAV5AG13</accession>
<dbReference type="InterPro" id="IPR057983">
    <property type="entry name" value="NAA35-like_N"/>
</dbReference>
<feature type="transmembrane region" description="Helical" evidence="4">
    <location>
        <begin position="20"/>
        <end position="44"/>
    </location>
</feature>
<evidence type="ECO:0000313" key="7">
    <source>
        <dbReference type="EMBL" id="GJJ11840.1"/>
    </source>
</evidence>
<dbReference type="EMBL" id="BPWL01000007">
    <property type="protein sequence ID" value="GJJ11840.1"/>
    <property type="molecule type" value="Genomic_DNA"/>
</dbReference>
<evidence type="ECO:0000256" key="2">
    <source>
        <dbReference type="ARBA" id="ARBA00006289"/>
    </source>
</evidence>
<feature type="domain" description="NAA35-like TPR repeats" evidence="6">
    <location>
        <begin position="525"/>
        <end position="681"/>
    </location>
</feature>